<organism evidence="2">
    <name type="scientific">uncultured Rubrobacteraceae bacterium</name>
    <dbReference type="NCBI Taxonomy" id="349277"/>
    <lineage>
        <taxon>Bacteria</taxon>
        <taxon>Bacillati</taxon>
        <taxon>Actinomycetota</taxon>
        <taxon>Rubrobacteria</taxon>
        <taxon>Rubrobacterales</taxon>
        <taxon>Rubrobacteraceae</taxon>
        <taxon>environmental samples</taxon>
    </lineage>
</organism>
<reference evidence="2" key="1">
    <citation type="submission" date="2020-02" db="EMBL/GenBank/DDBJ databases">
        <authorList>
            <person name="Meier V. D."/>
        </authorList>
    </citation>
    <scope>NUCLEOTIDE SEQUENCE</scope>
    <source>
        <strain evidence="2">AVDCRST_MAG58</strain>
    </source>
</reference>
<protein>
    <submittedName>
        <fullName evidence="2">Uncharacterized protein</fullName>
    </submittedName>
</protein>
<proteinExistence type="predicted"/>
<accession>A0A6J4QTZ7</accession>
<evidence type="ECO:0000313" key="2">
    <source>
        <dbReference type="EMBL" id="CAA9454826.1"/>
    </source>
</evidence>
<feature type="transmembrane region" description="Helical" evidence="1">
    <location>
        <begin position="15"/>
        <end position="34"/>
    </location>
</feature>
<dbReference type="AlphaFoldDB" id="A0A6J4QTZ7"/>
<keyword evidence="1" id="KW-0812">Transmembrane</keyword>
<keyword evidence="1" id="KW-0472">Membrane</keyword>
<gene>
    <name evidence="2" type="ORF">AVDCRST_MAG58-1174</name>
</gene>
<evidence type="ECO:0000256" key="1">
    <source>
        <dbReference type="SAM" id="Phobius"/>
    </source>
</evidence>
<dbReference type="EMBL" id="CADCVF010000033">
    <property type="protein sequence ID" value="CAA9454826.1"/>
    <property type="molecule type" value="Genomic_DNA"/>
</dbReference>
<sequence length="43" mass="4846">MNTLLGYRHILTRTSNLLAAFGSLVWLVLGLQWFRARSGGQRA</sequence>
<keyword evidence="1" id="KW-1133">Transmembrane helix</keyword>
<name>A0A6J4QTZ7_9ACTN</name>